<accession>A0A3D8SFN8</accession>
<dbReference type="PIRSF" id="PIRSF007764">
    <property type="entry name" value="Sld5"/>
    <property type="match status" value="1"/>
</dbReference>
<comment type="caution">
    <text evidence="9">The sequence shown here is derived from an EMBL/GenBank/DDBJ whole genome shotgun (WGS) entry which is preliminary data.</text>
</comment>
<dbReference type="GO" id="GO:0000811">
    <property type="term" value="C:GINS complex"/>
    <property type="evidence" value="ECO:0007669"/>
    <property type="project" value="UniProtKB-UniRule"/>
</dbReference>
<feature type="domain" description="GINS subunit" evidence="7">
    <location>
        <begin position="80"/>
        <end position="151"/>
    </location>
</feature>
<comment type="subcellular location">
    <subcellularLocation>
        <location evidence="1 6">Nucleus</location>
    </subcellularLocation>
</comment>
<dbReference type="Pfam" id="PF05916">
    <property type="entry name" value="Sld5"/>
    <property type="match status" value="1"/>
</dbReference>
<dbReference type="InterPro" id="IPR021151">
    <property type="entry name" value="GINS_A"/>
</dbReference>
<dbReference type="CDD" id="cd11711">
    <property type="entry name" value="GINS_A_Sld5"/>
    <property type="match status" value="1"/>
</dbReference>
<dbReference type="Gene3D" id="1.20.58.1030">
    <property type="match status" value="1"/>
</dbReference>
<evidence type="ECO:0000256" key="5">
    <source>
        <dbReference type="ARBA" id="ARBA00023242"/>
    </source>
</evidence>
<reference evidence="9 10" key="1">
    <citation type="journal article" date="2018" name="IMA Fungus">
        <title>IMA Genome-F 9: Draft genome sequence of Annulohypoxylon stygium, Aspergillus mulundensis, Berkeleyomyces basicola (syn. Thielaviopsis basicola), Ceratocystis smalleyi, two Cercospora beticola strains, Coleophoma cylindrospora, Fusarium fracticaudum, Phialophora cf. hyalina, and Morchella septimelata.</title>
        <authorList>
            <person name="Wingfield B.D."/>
            <person name="Bills G.F."/>
            <person name="Dong Y."/>
            <person name="Huang W."/>
            <person name="Nel W.J."/>
            <person name="Swalarsk-Parry B.S."/>
            <person name="Vaghefi N."/>
            <person name="Wilken P.M."/>
            <person name="An Z."/>
            <person name="de Beer Z.W."/>
            <person name="De Vos L."/>
            <person name="Chen L."/>
            <person name="Duong T.A."/>
            <person name="Gao Y."/>
            <person name="Hammerbacher A."/>
            <person name="Kikkert J.R."/>
            <person name="Li Y."/>
            <person name="Li H."/>
            <person name="Li K."/>
            <person name="Li Q."/>
            <person name="Liu X."/>
            <person name="Ma X."/>
            <person name="Naidoo K."/>
            <person name="Pethybridge S.J."/>
            <person name="Sun J."/>
            <person name="Steenkamp E.T."/>
            <person name="van der Nest M.A."/>
            <person name="van Wyk S."/>
            <person name="Wingfield M.J."/>
            <person name="Xiong C."/>
            <person name="Yue Q."/>
            <person name="Zhang X."/>
        </authorList>
    </citation>
    <scope>NUCLEOTIDE SEQUENCE [LARGE SCALE GENOMIC DNA]</scope>
    <source>
        <strain evidence="9 10">BP6252</strain>
    </source>
</reference>
<evidence type="ECO:0000313" key="10">
    <source>
        <dbReference type="Proteomes" id="UP000256645"/>
    </source>
</evidence>
<keyword evidence="4 6" id="KW-0235">DNA replication</keyword>
<dbReference type="GO" id="GO:0006261">
    <property type="term" value="P:DNA-templated DNA replication"/>
    <property type="evidence" value="ECO:0007669"/>
    <property type="project" value="InterPro"/>
</dbReference>
<dbReference type="STRING" id="1849047.A0A3D8SFN8"/>
<comment type="similarity">
    <text evidence="2 6">Belongs to the GINS4/SLD5 family.</text>
</comment>
<sequence length="233" mass="25651">MDISDILDSVTSTSNRADPFSPSPTSTPSGQALLQSLTRAYINERSSPSLLPWPANNLIPHISALIKSQIDAVELLTGDMDPRSNFALIVIQTELERWKFLLRGLLRARLSKIDRFAAFYLSEAEGEDGRMSEDERAYALRHQALLKAHYDASFLGAFPAQLRGLSDTAGGISMVDGPDAEKGVFARAIQDEVMFEARGRESDGLVEMKRGEVVVARWKDVEEAVGKGELELV</sequence>
<dbReference type="GO" id="GO:0000727">
    <property type="term" value="P:double-strand break repair via break-induced replication"/>
    <property type="evidence" value="ECO:0007669"/>
    <property type="project" value="TreeGrafter"/>
</dbReference>
<keyword evidence="5 6" id="KW-0539">Nucleus</keyword>
<dbReference type="Pfam" id="PF16922">
    <property type="entry name" value="SLD5_C"/>
    <property type="match status" value="1"/>
</dbReference>
<evidence type="ECO:0000313" key="9">
    <source>
        <dbReference type="EMBL" id="RDW85157.1"/>
    </source>
</evidence>
<dbReference type="InterPro" id="IPR038749">
    <property type="entry name" value="Sld5_GINS_A"/>
</dbReference>
<evidence type="ECO:0000256" key="4">
    <source>
        <dbReference type="ARBA" id="ARBA00022705"/>
    </source>
</evidence>
<gene>
    <name evidence="9" type="ORF">BP6252_02747</name>
</gene>
<dbReference type="OrthoDB" id="338231at2759"/>
<comment type="function">
    <text evidence="6">The GINS complex plays an essential role in the initiation of DNA replication.</text>
</comment>
<evidence type="ECO:0000256" key="2">
    <source>
        <dbReference type="ARBA" id="ARBA00008187"/>
    </source>
</evidence>
<dbReference type="PANTHER" id="PTHR21206">
    <property type="entry name" value="SLD5 PROTEIN"/>
    <property type="match status" value="1"/>
</dbReference>
<dbReference type="CDD" id="cd21692">
    <property type="entry name" value="GINS_B_Sld5"/>
    <property type="match status" value="1"/>
</dbReference>
<evidence type="ECO:0000256" key="1">
    <source>
        <dbReference type="ARBA" id="ARBA00004123"/>
    </source>
</evidence>
<evidence type="ECO:0000259" key="8">
    <source>
        <dbReference type="Pfam" id="PF16922"/>
    </source>
</evidence>
<protein>
    <recommendedName>
        <fullName evidence="3 6">DNA replication complex GINS protein SLD5</fullName>
    </recommendedName>
</protein>
<evidence type="ECO:0000256" key="3">
    <source>
        <dbReference type="ARBA" id="ARBA00014804"/>
    </source>
</evidence>
<dbReference type="SUPFAM" id="SSF158573">
    <property type="entry name" value="GINS helical bundle-like"/>
    <property type="match status" value="1"/>
</dbReference>
<evidence type="ECO:0000256" key="6">
    <source>
        <dbReference type="PIRNR" id="PIRNR007764"/>
    </source>
</evidence>
<proteinExistence type="inferred from homology"/>
<keyword evidence="10" id="KW-1185">Reference proteome</keyword>
<dbReference type="PANTHER" id="PTHR21206:SF0">
    <property type="entry name" value="DNA REPLICATION COMPLEX GINS PROTEIN SLD5"/>
    <property type="match status" value="1"/>
</dbReference>
<feature type="domain" description="DNA replication complex GINS protein SLD5 C-terminal" evidence="8">
    <location>
        <begin position="178"/>
        <end position="233"/>
    </location>
</feature>
<dbReference type="InterPro" id="IPR031633">
    <property type="entry name" value="SLD5_C"/>
</dbReference>
<name>A0A3D8SFN8_9HELO</name>
<dbReference type="AlphaFoldDB" id="A0A3D8SFN8"/>
<dbReference type="InterPro" id="IPR036224">
    <property type="entry name" value="GINS_bundle-like_dom_sf"/>
</dbReference>
<dbReference type="EMBL" id="PDLM01000002">
    <property type="protein sequence ID" value="RDW85157.1"/>
    <property type="molecule type" value="Genomic_DNA"/>
</dbReference>
<dbReference type="Proteomes" id="UP000256645">
    <property type="component" value="Unassembled WGS sequence"/>
</dbReference>
<dbReference type="InterPro" id="IPR008591">
    <property type="entry name" value="GINS_Sld5"/>
</dbReference>
<evidence type="ECO:0000259" key="7">
    <source>
        <dbReference type="Pfam" id="PF05916"/>
    </source>
</evidence>
<organism evidence="9 10">
    <name type="scientific">Coleophoma cylindrospora</name>
    <dbReference type="NCBI Taxonomy" id="1849047"/>
    <lineage>
        <taxon>Eukaryota</taxon>
        <taxon>Fungi</taxon>
        <taxon>Dikarya</taxon>
        <taxon>Ascomycota</taxon>
        <taxon>Pezizomycotina</taxon>
        <taxon>Leotiomycetes</taxon>
        <taxon>Helotiales</taxon>
        <taxon>Dermateaceae</taxon>
        <taxon>Coleophoma</taxon>
    </lineage>
</organism>